<evidence type="ECO:0000313" key="1">
    <source>
        <dbReference type="EMBL" id="KAJ8374396.1"/>
    </source>
</evidence>
<organism evidence="1 2">
    <name type="scientific">Synaphobranchus kaupii</name>
    <name type="common">Kaup's arrowtooth eel</name>
    <dbReference type="NCBI Taxonomy" id="118154"/>
    <lineage>
        <taxon>Eukaryota</taxon>
        <taxon>Metazoa</taxon>
        <taxon>Chordata</taxon>
        <taxon>Craniata</taxon>
        <taxon>Vertebrata</taxon>
        <taxon>Euteleostomi</taxon>
        <taxon>Actinopterygii</taxon>
        <taxon>Neopterygii</taxon>
        <taxon>Teleostei</taxon>
        <taxon>Anguilliformes</taxon>
        <taxon>Synaphobranchidae</taxon>
        <taxon>Synaphobranchus</taxon>
    </lineage>
</organism>
<name>A0A9Q1G372_SYNKA</name>
<protein>
    <submittedName>
        <fullName evidence="1">Uncharacterized protein</fullName>
    </submittedName>
</protein>
<sequence>MKSYHSPTPPKATSSAFLSILYRASHSGQDVAQSVPDCPYIRAESPGPACYAAAAAFVPIESDNSAHTKNL</sequence>
<evidence type="ECO:0000313" key="2">
    <source>
        <dbReference type="Proteomes" id="UP001152622"/>
    </source>
</evidence>
<comment type="caution">
    <text evidence="1">The sequence shown here is derived from an EMBL/GenBank/DDBJ whole genome shotgun (WGS) entry which is preliminary data.</text>
</comment>
<reference evidence="1" key="1">
    <citation type="journal article" date="2023" name="Science">
        <title>Genome structures resolve the early diversification of teleost fishes.</title>
        <authorList>
            <person name="Parey E."/>
            <person name="Louis A."/>
            <person name="Montfort J."/>
            <person name="Bouchez O."/>
            <person name="Roques C."/>
            <person name="Iampietro C."/>
            <person name="Lluch J."/>
            <person name="Castinel A."/>
            <person name="Donnadieu C."/>
            <person name="Desvignes T."/>
            <person name="Floi Bucao C."/>
            <person name="Jouanno E."/>
            <person name="Wen M."/>
            <person name="Mejri S."/>
            <person name="Dirks R."/>
            <person name="Jansen H."/>
            <person name="Henkel C."/>
            <person name="Chen W.J."/>
            <person name="Zahm M."/>
            <person name="Cabau C."/>
            <person name="Klopp C."/>
            <person name="Thompson A.W."/>
            <person name="Robinson-Rechavi M."/>
            <person name="Braasch I."/>
            <person name="Lecointre G."/>
            <person name="Bobe J."/>
            <person name="Postlethwait J.H."/>
            <person name="Berthelot C."/>
            <person name="Roest Crollius H."/>
            <person name="Guiguen Y."/>
        </authorList>
    </citation>
    <scope>NUCLEOTIDE SEQUENCE</scope>
    <source>
        <strain evidence="1">WJC10195</strain>
    </source>
</reference>
<gene>
    <name evidence="1" type="ORF">SKAU_G00049760</name>
</gene>
<accession>A0A9Q1G372</accession>
<dbReference type="EMBL" id="JAINUF010000002">
    <property type="protein sequence ID" value="KAJ8374396.1"/>
    <property type="molecule type" value="Genomic_DNA"/>
</dbReference>
<keyword evidence="2" id="KW-1185">Reference proteome</keyword>
<dbReference type="AlphaFoldDB" id="A0A9Q1G372"/>
<dbReference type="Proteomes" id="UP001152622">
    <property type="component" value="Chromosome 2"/>
</dbReference>
<proteinExistence type="predicted"/>